<sequence length="554" mass="64897">MKGNSNSLLKKLSNKLKLPSFPSLTKSKPSLIPDVLDEIFRHLSDDRATLRACALVCRLWCRLVIPILWADPFLKRNEYGYFAIRTYICCLDENEKTMLREQNIHIPEFPTTLFDYPVFLLTFNYNNFSMGLEDFVTGNEKTFLNMNEKRLIISKVIINMIFTRSRGIRKFDYYRSHLSSQIILTLDHSLSIFGGKKENEIDKYNALNKISTFKFNGFCLKDEIYKVTWPNLFTNMSKSATNIKYLSLYIKRKDFNIQAIYSSIAKLISSQKTLKSFEINEIWIRQSEKNIFTALATTQSHTLGSLRLDGRVRLSILMELLTACYNLHTLEVKEFYKNDYVPVLKYSGVKFSIKNLYYLQNQNNYSENDNEYEISLLLQFISENLEMFSCKYFCPEIFINLKKYSVRLTQLRIIIKSQTIMRFSKVMSVMSSLKYLYIESPREEYTLFTAPMMEQLAHSLPLSLVHLSFNLSITQELLKVFLTGCFVHLNTLELFNVYASNRKLSLIISEHCNKLGSLKTLKLSKSLLEKYVHNRKKGSYRIIESIPDWFQEPI</sequence>
<evidence type="ECO:0000313" key="3">
    <source>
        <dbReference type="Proteomes" id="UP000247702"/>
    </source>
</evidence>
<name>A0A2Z6RY85_9GLOM</name>
<dbReference type="InterPro" id="IPR001810">
    <property type="entry name" value="F-box_dom"/>
</dbReference>
<dbReference type="AlphaFoldDB" id="A0A2Z6RY85"/>
<proteinExistence type="predicted"/>
<keyword evidence="3" id="KW-1185">Reference proteome</keyword>
<reference evidence="2 3" key="1">
    <citation type="submission" date="2017-11" db="EMBL/GenBank/DDBJ databases">
        <title>The genome of Rhizophagus clarus HR1 reveals common genetic basis of auxotrophy among arbuscular mycorrhizal fungi.</title>
        <authorList>
            <person name="Kobayashi Y."/>
        </authorList>
    </citation>
    <scope>NUCLEOTIDE SEQUENCE [LARGE SCALE GENOMIC DNA]</scope>
    <source>
        <strain evidence="2 3">HR1</strain>
    </source>
</reference>
<dbReference type="Proteomes" id="UP000247702">
    <property type="component" value="Unassembled WGS sequence"/>
</dbReference>
<organism evidence="2 3">
    <name type="scientific">Rhizophagus clarus</name>
    <dbReference type="NCBI Taxonomy" id="94130"/>
    <lineage>
        <taxon>Eukaryota</taxon>
        <taxon>Fungi</taxon>
        <taxon>Fungi incertae sedis</taxon>
        <taxon>Mucoromycota</taxon>
        <taxon>Glomeromycotina</taxon>
        <taxon>Glomeromycetes</taxon>
        <taxon>Glomerales</taxon>
        <taxon>Glomeraceae</taxon>
        <taxon>Rhizophagus</taxon>
    </lineage>
</organism>
<dbReference type="SUPFAM" id="SSF81383">
    <property type="entry name" value="F-box domain"/>
    <property type="match status" value="1"/>
</dbReference>
<dbReference type="InterPro" id="IPR036047">
    <property type="entry name" value="F-box-like_dom_sf"/>
</dbReference>
<evidence type="ECO:0000313" key="2">
    <source>
        <dbReference type="EMBL" id="GBC07906.1"/>
    </source>
</evidence>
<gene>
    <name evidence="2" type="ORF">RclHR1_07780004</name>
</gene>
<dbReference type="EMBL" id="BEXD01004179">
    <property type="protein sequence ID" value="GBC07906.1"/>
    <property type="molecule type" value="Genomic_DNA"/>
</dbReference>
<dbReference type="Pfam" id="PF12937">
    <property type="entry name" value="F-box-like"/>
    <property type="match status" value="1"/>
</dbReference>
<comment type="caution">
    <text evidence="2">The sequence shown here is derived from an EMBL/GenBank/DDBJ whole genome shotgun (WGS) entry which is preliminary data.</text>
</comment>
<accession>A0A2Z6RY85</accession>
<protein>
    <recommendedName>
        <fullName evidence="1">F-box domain-containing protein</fullName>
    </recommendedName>
</protein>
<evidence type="ECO:0000259" key="1">
    <source>
        <dbReference type="Pfam" id="PF12937"/>
    </source>
</evidence>
<feature type="domain" description="F-box" evidence="1">
    <location>
        <begin position="34"/>
        <end position="74"/>
    </location>
</feature>